<name>B3QZ68_CHLT3</name>
<feature type="signal peptide" evidence="1">
    <location>
        <begin position="1"/>
        <end position="25"/>
    </location>
</feature>
<dbReference type="AlphaFoldDB" id="B3QZ68"/>
<dbReference type="RefSeq" id="WP_012499845.1">
    <property type="nucleotide sequence ID" value="NC_011026.1"/>
</dbReference>
<proteinExistence type="predicted"/>
<accession>B3QZ68</accession>
<evidence type="ECO:0000256" key="1">
    <source>
        <dbReference type="SAM" id="SignalP"/>
    </source>
</evidence>
<feature type="chain" id="PRO_5002795954" evidence="1">
    <location>
        <begin position="26"/>
        <end position="149"/>
    </location>
</feature>
<reference evidence="2 3" key="1">
    <citation type="submission" date="2008-06" db="EMBL/GenBank/DDBJ databases">
        <title>Complete sequence of Chloroherpeton thalassium ATCC 35110.</title>
        <authorList>
            <consortium name="US DOE Joint Genome Institute"/>
            <person name="Lucas S."/>
            <person name="Copeland A."/>
            <person name="Lapidus A."/>
            <person name="Glavina del Rio T."/>
            <person name="Dalin E."/>
            <person name="Tice H."/>
            <person name="Bruce D."/>
            <person name="Goodwin L."/>
            <person name="Pitluck S."/>
            <person name="Schmutz J."/>
            <person name="Larimer F."/>
            <person name="Land M."/>
            <person name="Hauser L."/>
            <person name="Kyrpides N."/>
            <person name="Mikhailova N."/>
            <person name="Liu Z."/>
            <person name="Li T."/>
            <person name="Zhao F."/>
            <person name="Overmann J."/>
            <person name="Bryant D.A."/>
            <person name="Richardson P."/>
        </authorList>
    </citation>
    <scope>NUCLEOTIDE SEQUENCE [LARGE SCALE GENOMIC DNA]</scope>
    <source>
        <strain evidence="3">ATCC 35110 / GB-78</strain>
    </source>
</reference>
<protein>
    <submittedName>
        <fullName evidence="2">Uncharacterized protein</fullName>
    </submittedName>
</protein>
<evidence type="ECO:0000313" key="3">
    <source>
        <dbReference type="Proteomes" id="UP000001208"/>
    </source>
</evidence>
<organism evidence="2 3">
    <name type="scientific">Chloroherpeton thalassium (strain ATCC 35110 / GB-78)</name>
    <dbReference type="NCBI Taxonomy" id="517418"/>
    <lineage>
        <taxon>Bacteria</taxon>
        <taxon>Pseudomonadati</taxon>
        <taxon>Chlorobiota</taxon>
        <taxon>Chlorobiia</taxon>
        <taxon>Chlorobiales</taxon>
        <taxon>Chloroherpetonaceae</taxon>
        <taxon>Chloroherpeton</taxon>
    </lineage>
</organism>
<dbReference type="Proteomes" id="UP000001208">
    <property type="component" value="Chromosome"/>
</dbReference>
<dbReference type="HOGENOM" id="CLU_1746378_0_0_10"/>
<dbReference type="EMBL" id="CP001100">
    <property type="protein sequence ID" value="ACF13761.1"/>
    <property type="molecule type" value="Genomic_DNA"/>
</dbReference>
<evidence type="ECO:0000313" key="2">
    <source>
        <dbReference type="EMBL" id="ACF13761.1"/>
    </source>
</evidence>
<keyword evidence="3" id="KW-1185">Reference proteome</keyword>
<gene>
    <name evidence="2" type="ordered locus">Ctha_1298</name>
</gene>
<keyword evidence="1" id="KW-0732">Signal</keyword>
<dbReference type="KEGG" id="cts:Ctha_1298"/>
<sequence length="149" mass="16897">MKINSLLSTGLLVISFLMHAPLSYAIDSHEKNNQNLSTSDVKRHYINAFERFSDASDQLQAKAIDLMVLHVRVEKASLYFHTFKSGGKYPGFEDDLAFAENLYQAAKAHYRSEQKAFNKLADQQRSSQYKLQKAAKTLHISVAGTDKKR</sequence>